<dbReference type="InterPro" id="IPR052968">
    <property type="entry name" value="Nucleotide_metab_enz"/>
</dbReference>
<sequence>MKVFHLSHTDLDGYGCQFIAKEFFTDITFYNANYGKEVLVRINSILDSIAHSHTDNAYALLSAKFGKVAKNPQKVDSNQKYLILITDLNLTLSEANHLYQRIGELKITGFDIEVLLLDHHISGQECADKYQWYHLDDTRCASKITFDTLRELYPILDSNRLEWISNLTNMINSVDIWLEDGYKFDFGKVAMGAISGSFELNRFMFDKEHRDYKFAIIESMKEFLESPNGEVDFDNALFCIKKRILGGDPQKQTMDNIISHAQVELLSSKKELCSIHYEDKKGFLSYSMGGISVLANLFLRFNPEYDFYIDVNPRGNVSLRANGNCDVSLISKECFNGGGHKNASGGKIDGFKESFAYADIKTQVEYILNKEEH</sequence>
<dbReference type="EMBL" id="JRPF02000002">
    <property type="protein sequence ID" value="TLD79083.1"/>
    <property type="molecule type" value="Genomic_DNA"/>
</dbReference>
<reference evidence="2 3" key="1">
    <citation type="journal article" date="2014" name="Genome Announc.">
        <title>Draft genome sequences of eight enterohepatic helicobacter species isolated from both laboratory and wild rodents.</title>
        <authorList>
            <person name="Sheh A."/>
            <person name="Shen Z."/>
            <person name="Fox J.G."/>
        </authorList>
    </citation>
    <scope>NUCLEOTIDE SEQUENCE [LARGE SCALE GENOMIC DNA]</scope>
    <source>
        <strain evidence="2 3">MIT 98-6810</strain>
    </source>
</reference>
<dbReference type="SUPFAM" id="SSF64182">
    <property type="entry name" value="DHH phosphoesterases"/>
    <property type="match status" value="1"/>
</dbReference>
<dbReference type="OrthoDB" id="5800592at2"/>
<proteinExistence type="predicted"/>
<reference evidence="1" key="2">
    <citation type="submission" date="2015-11" db="EMBL/GenBank/DDBJ databases">
        <authorList>
            <person name="Zhang Y."/>
            <person name="Guo Z."/>
        </authorList>
    </citation>
    <scope>NUCLEOTIDE SEQUENCE</scope>
    <source>
        <strain evidence="1">1</strain>
    </source>
</reference>
<dbReference type="AlphaFoldDB" id="A0A099UB09"/>
<gene>
    <name evidence="1" type="ORF">BN2458_PEG1510</name>
    <name evidence="2" type="ORF">LS75_001890</name>
</gene>
<dbReference type="STRING" id="76936.BN2458_PEG1510"/>
<keyword evidence="3" id="KW-1185">Reference proteome</keyword>
<protein>
    <submittedName>
        <fullName evidence="2">3',5'-cyclic-nucleotide phosphodiesterase</fullName>
    </submittedName>
    <submittedName>
        <fullName evidence="1">3'-to-5' oligoribonuclease B, Bacillus type</fullName>
    </submittedName>
</protein>
<dbReference type="Proteomes" id="UP000064525">
    <property type="component" value="Chromosome I"/>
</dbReference>
<name>A0A099UB09_9HELI</name>
<reference evidence="4" key="3">
    <citation type="submission" date="2015-11" db="EMBL/GenBank/DDBJ databases">
        <authorList>
            <person name="Anvar S.Y."/>
        </authorList>
    </citation>
    <scope>NUCLEOTIDE SEQUENCE [LARGE SCALE GENOMIC DNA]</scope>
</reference>
<evidence type="ECO:0000313" key="3">
    <source>
        <dbReference type="Proteomes" id="UP000029925"/>
    </source>
</evidence>
<accession>A0A099UB09</accession>
<evidence type="ECO:0000313" key="1">
    <source>
        <dbReference type="EMBL" id="CUU40393.1"/>
    </source>
</evidence>
<dbReference type="InterPro" id="IPR038763">
    <property type="entry name" value="DHH_sf"/>
</dbReference>
<dbReference type="KEGG" id="hty:BN2458_PEG1510"/>
<evidence type="ECO:0000313" key="2">
    <source>
        <dbReference type="EMBL" id="TLD79083.1"/>
    </source>
</evidence>
<dbReference type="RefSeq" id="WP_034343894.1">
    <property type="nucleotide sequence ID" value="NZ_CAMTKE010000003.1"/>
</dbReference>
<dbReference type="Gene3D" id="3.10.310.30">
    <property type="match status" value="1"/>
</dbReference>
<dbReference type="Proteomes" id="UP000029925">
    <property type="component" value="Unassembled WGS sequence"/>
</dbReference>
<dbReference type="PATRIC" id="fig|76936.10.peg.1473"/>
<dbReference type="PANTHER" id="PTHR42146:SF1">
    <property type="entry name" value="OLIGORIBONUCLEASE NRNB"/>
    <property type="match status" value="1"/>
</dbReference>
<evidence type="ECO:0000313" key="4">
    <source>
        <dbReference type="Proteomes" id="UP000064525"/>
    </source>
</evidence>
<dbReference type="GeneID" id="78151682"/>
<dbReference type="EMBL" id="LN907858">
    <property type="protein sequence ID" value="CUU40393.1"/>
    <property type="molecule type" value="Genomic_DNA"/>
</dbReference>
<organism evidence="1 4">
    <name type="scientific">Helicobacter typhlonius</name>
    <dbReference type="NCBI Taxonomy" id="76936"/>
    <lineage>
        <taxon>Bacteria</taxon>
        <taxon>Pseudomonadati</taxon>
        <taxon>Campylobacterota</taxon>
        <taxon>Epsilonproteobacteria</taxon>
        <taxon>Campylobacterales</taxon>
        <taxon>Helicobacteraceae</taxon>
        <taxon>Helicobacter</taxon>
    </lineage>
</organism>
<dbReference type="PANTHER" id="PTHR42146">
    <property type="entry name" value="3',5'-CYCLIC-NUCLEOTIDE PHOSPHODIESTERASE"/>
    <property type="match status" value="1"/>
</dbReference>